<evidence type="ECO:0000256" key="12">
    <source>
        <dbReference type="ARBA" id="ARBA00022837"/>
    </source>
</evidence>
<evidence type="ECO:0000256" key="2">
    <source>
        <dbReference type="ARBA" id="ARBA00004319"/>
    </source>
</evidence>
<evidence type="ECO:0000256" key="17">
    <source>
        <dbReference type="PIRSR" id="PIRSR002356-1"/>
    </source>
</evidence>
<dbReference type="GO" id="GO:0060473">
    <property type="term" value="C:cortical granule"/>
    <property type="evidence" value="ECO:0007669"/>
    <property type="project" value="UniProtKB-SubCell"/>
</dbReference>
<evidence type="ECO:0000256" key="8">
    <source>
        <dbReference type="ARBA" id="ARBA00022734"/>
    </source>
</evidence>
<dbReference type="GO" id="GO:0051082">
    <property type="term" value="F:unfolded protein binding"/>
    <property type="evidence" value="ECO:0007669"/>
    <property type="project" value="InterPro"/>
</dbReference>
<evidence type="ECO:0000256" key="13">
    <source>
        <dbReference type="ARBA" id="ARBA00023157"/>
    </source>
</evidence>
<dbReference type="InterPro" id="IPR018124">
    <property type="entry name" value="Calret/calnex_CS"/>
</dbReference>
<evidence type="ECO:0000256" key="10">
    <source>
        <dbReference type="ARBA" id="ARBA00022824"/>
    </source>
</evidence>
<keyword evidence="10 16" id="KW-0256">Endoplasmic reticulum</keyword>
<feature type="binding site" evidence="17">
    <location>
        <position position="112"/>
    </location>
    <ligand>
        <name>an alpha-D-glucoside</name>
        <dbReference type="ChEBI" id="CHEBI:22390"/>
    </ligand>
</feature>
<evidence type="ECO:0000256" key="18">
    <source>
        <dbReference type="PIRSR" id="PIRSR002356-3"/>
    </source>
</evidence>
<dbReference type="GeneID" id="110000615"/>
<dbReference type="PROSITE" id="PS00805">
    <property type="entry name" value="CALRETICULIN_REPEAT"/>
    <property type="match status" value="2"/>
</dbReference>
<evidence type="ECO:0000256" key="11">
    <source>
        <dbReference type="ARBA" id="ARBA00022833"/>
    </source>
</evidence>
<dbReference type="AlphaFoldDB" id="A0A3Q3FFC9"/>
<evidence type="ECO:0000313" key="22">
    <source>
        <dbReference type="Proteomes" id="UP000261660"/>
    </source>
</evidence>
<dbReference type="GO" id="GO:0036503">
    <property type="term" value="P:ERAD pathway"/>
    <property type="evidence" value="ECO:0007669"/>
    <property type="project" value="TreeGrafter"/>
</dbReference>
<dbReference type="Proteomes" id="UP000261660">
    <property type="component" value="Unplaced"/>
</dbReference>
<keyword evidence="12" id="KW-0106">Calcium</keyword>
<dbReference type="FunFam" id="2.10.250.10:FF:000002">
    <property type="entry name" value="Calreticulin"/>
    <property type="match status" value="1"/>
</dbReference>
<dbReference type="PANTHER" id="PTHR11073">
    <property type="entry name" value="CALRETICULIN AND CALNEXIN"/>
    <property type="match status" value="1"/>
</dbReference>
<feature type="chain" id="PRO_5018380325" description="Calreticulin" evidence="19">
    <location>
        <begin position="21"/>
        <end position="421"/>
    </location>
</feature>
<dbReference type="GO" id="GO:0030246">
    <property type="term" value="F:carbohydrate binding"/>
    <property type="evidence" value="ECO:0007669"/>
    <property type="project" value="UniProtKB-KW"/>
</dbReference>
<dbReference type="InterPro" id="IPR009033">
    <property type="entry name" value="Calreticulin/calnexin_P_dom_sf"/>
</dbReference>
<evidence type="ECO:0000256" key="1">
    <source>
        <dbReference type="ARBA" id="ARBA00004241"/>
    </source>
</evidence>
<dbReference type="PANTHER" id="PTHR11073:SF3">
    <property type="entry name" value="CALRETICULIN-3"/>
    <property type="match status" value="1"/>
</dbReference>
<keyword evidence="7 19" id="KW-0732">Signal</keyword>
<protein>
    <recommendedName>
        <fullName evidence="5 16">Calreticulin</fullName>
    </recommendedName>
</protein>
<keyword evidence="9" id="KW-0677">Repeat</keyword>
<evidence type="ECO:0000256" key="5">
    <source>
        <dbReference type="ARBA" id="ARBA00015837"/>
    </source>
</evidence>
<dbReference type="PROSITE" id="PS00804">
    <property type="entry name" value="CALRETICULIN_2"/>
    <property type="match status" value="1"/>
</dbReference>
<comment type="similarity">
    <text evidence="4 16 19">Belongs to the calreticulin family.</text>
</comment>
<dbReference type="PROSITE" id="PS00803">
    <property type="entry name" value="CALRETICULIN_1"/>
    <property type="match status" value="1"/>
</dbReference>
<feature type="region of interest" description="Disordered" evidence="20">
    <location>
        <begin position="195"/>
        <end position="264"/>
    </location>
</feature>
<dbReference type="GO" id="GO:0005789">
    <property type="term" value="C:endoplasmic reticulum membrane"/>
    <property type="evidence" value="ECO:0007669"/>
    <property type="project" value="TreeGrafter"/>
</dbReference>
<accession>A0A3Q3FFC9</accession>
<evidence type="ECO:0000313" key="21">
    <source>
        <dbReference type="Ensembl" id="ENSLBEP00000018871.1"/>
    </source>
</evidence>
<dbReference type="OrthoDB" id="1938156at2759"/>
<feature type="region of interest" description="Disordered" evidence="20">
    <location>
        <begin position="344"/>
        <end position="421"/>
    </location>
</feature>
<evidence type="ECO:0000256" key="16">
    <source>
        <dbReference type="PIRNR" id="PIRNR002356"/>
    </source>
</evidence>
<evidence type="ECO:0000256" key="20">
    <source>
        <dbReference type="SAM" id="MobiDB-lite"/>
    </source>
</evidence>
<feature type="binding site" evidence="17">
    <location>
        <position position="136"/>
    </location>
    <ligand>
        <name>an alpha-D-glucoside</name>
        <dbReference type="ChEBI" id="CHEBI:22390"/>
    </ligand>
</feature>
<evidence type="ECO:0000256" key="15">
    <source>
        <dbReference type="ARBA" id="ARBA00037865"/>
    </source>
</evidence>
<proteinExistence type="inferred from homology"/>
<feature type="compositionally biased region" description="Acidic residues" evidence="20">
    <location>
        <begin position="253"/>
        <end position="262"/>
    </location>
</feature>
<dbReference type="PRINTS" id="PR00626">
    <property type="entry name" value="CALRETICULIN"/>
</dbReference>
<dbReference type="Pfam" id="PF00262">
    <property type="entry name" value="Calreticulin"/>
    <property type="match status" value="2"/>
</dbReference>
<evidence type="ECO:0000256" key="6">
    <source>
        <dbReference type="ARBA" id="ARBA00022723"/>
    </source>
</evidence>
<dbReference type="InterPro" id="IPR009169">
    <property type="entry name" value="Calreticulin"/>
</dbReference>
<feature type="compositionally biased region" description="Basic and acidic residues" evidence="20">
    <location>
        <begin position="353"/>
        <end position="381"/>
    </location>
</feature>
<organism evidence="21 22">
    <name type="scientific">Labrus bergylta</name>
    <name type="common">ballan wrasse</name>
    <dbReference type="NCBI Taxonomy" id="56723"/>
    <lineage>
        <taxon>Eukaryota</taxon>
        <taxon>Metazoa</taxon>
        <taxon>Chordata</taxon>
        <taxon>Craniata</taxon>
        <taxon>Vertebrata</taxon>
        <taxon>Euteleostomi</taxon>
        <taxon>Actinopterygii</taxon>
        <taxon>Neopterygii</taxon>
        <taxon>Teleostei</taxon>
        <taxon>Neoteleostei</taxon>
        <taxon>Acanthomorphata</taxon>
        <taxon>Eupercaria</taxon>
        <taxon>Labriformes</taxon>
        <taxon>Labridae</taxon>
        <taxon>Labrus</taxon>
    </lineage>
</organism>
<dbReference type="STRING" id="56723.ENSLBEP00000018871"/>
<keyword evidence="11" id="KW-0862">Zinc</keyword>
<dbReference type="Gene3D" id="2.60.120.200">
    <property type="match status" value="1"/>
</dbReference>
<sequence>MKLPLVTLALFASILVSLDATVYLKEQFLDGDGWQSRWVESKHKSDYGQWKLSAGKFYGDAEADKGLQTSQDARFYALSTKFEAFSNEGKPLVVQFTIKHEQKIDCGGGYVKIFPADLDQSDMHGDSQYYIMFGPDICGYSTKKVHVIFNYKGQNHLIKKDIKCKDDELTHMYTLILNPDQTYEVRINNEKVESGSLEEDWDMLPPKKIQDPEAKKPSDWDDRATIDDPSDTKPEDWEQPETITDPDAKKPEDWDEDMDGEWEPPMISNPEYKGEWKPKQMDNPDYKGAWVHPEIDNPEYSADAAIYKFDNIGVLGLDLWQVKSGTIFDNFLIADDVQEAEEFGERTWGVTKGPEKKMKEEQEDLERKVREEEEKSKKQDTEDAEEDEEGGEEEEEEADEEEEGEQDEETEEEDKEIKDEL</sequence>
<dbReference type="GeneTree" id="ENSGT00950000182915"/>
<dbReference type="GO" id="GO:0005509">
    <property type="term" value="F:calcium ion binding"/>
    <property type="evidence" value="ECO:0007669"/>
    <property type="project" value="InterPro"/>
</dbReference>
<comment type="subcellular location">
    <subcellularLocation>
        <location evidence="1">Cell surface</location>
    </subcellularLocation>
    <subcellularLocation>
        <location evidence="15">Cytoplasmic vesicle</location>
        <location evidence="15">Secretory vesicle</location>
        <location evidence="15">Cortical granule</location>
    </subcellularLocation>
    <subcellularLocation>
        <location evidence="2 16">Endoplasmic reticulum lumen</location>
    </subcellularLocation>
    <subcellularLocation>
        <location evidence="3">Sarcoplasmic reticulum lumen</location>
    </subcellularLocation>
</comment>
<evidence type="ECO:0000256" key="4">
    <source>
        <dbReference type="ARBA" id="ARBA00010983"/>
    </source>
</evidence>
<feature type="binding site" evidence="17">
    <location>
        <position position="318"/>
    </location>
    <ligand>
        <name>an alpha-D-glucoside</name>
        <dbReference type="ChEBI" id="CHEBI:22390"/>
    </ligand>
</feature>
<dbReference type="InterPro" id="IPR001580">
    <property type="entry name" value="Calret/calnex"/>
</dbReference>
<evidence type="ECO:0000256" key="7">
    <source>
        <dbReference type="ARBA" id="ARBA00022729"/>
    </source>
</evidence>
<feature type="disulfide bond" evidence="18">
    <location>
        <begin position="106"/>
        <end position="138"/>
    </location>
</feature>
<keyword evidence="22" id="KW-1185">Reference proteome</keyword>
<keyword evidence="14 16" id="KW-0143">Chaperone</keyword>
<name>A0A3Q3FFC9_9LABR</name>
<feature type="binding site" evidence="17">
    <location>
        <position position="110"/>
    </location>
    <ligand>
        <name>an alpha-D-glucoside</name>
        <dbReference type="ChEBI" id="CHEBI:22390"/>
    </ligand>
</feature>
<dbReference type="RefSeq" id="XP_020511598.1">
    <property type="nucleotide sequence ID" value="XM_020655942.2"/>
</dbReference>
<evidence type="ECO:0000256" key="9">
    <source>
        <dbReference type="ARBA" id="ARBA00022737"/>
    </source>
</evidence>
<dbReference type="PIRSF" id="PIRSF002356">
    <property type="entry name" value="Calreticulin"/>
    <property type="match status" value="1"/>
</dbReference>
<reference evidence="21" key="2">
    <citation type="submission" date="2025-09" db="UniProtKB">
        <authorList>
            <consortium name="Ensembl"/>
        </authorList>
    </citation>
    <scope>IDENTIFICATION</scope>
</reference>
<keyword evidence="8" id="KW-0430">Lectin</keyword>
<dbReference type="Gene3D" id="2.10.250.10">
    <property type="entry name" value="Calreticulin/calnexin, P domain"/>
    <property type="match status" value="1"/>
</dbReference>
<reference evidence="21" key="1">
    <citation type="submission" date="2025-08" db="UniProtKB">
        <authorList>
            <consortium name="Ensembl"/>
        </authorList>
    </citation>
    <scope>IDENTIFICATION</scope>
</reference>
<evidence type="ECO:0000256" key="3">
    <source>
        <dbReference type="ARBA" id="ARBA00004564"/>
    </source>
</evidence>
<dbReference type="SUPFAM" id="SSF63887">
    <property type="entry name" value="P-domain of calnexin/calreticulin"/>
    <property type="match status" value="1"/>
</dbReference>
<dbReference type="GO" id="GO:0033018">
    <property type="term" value="C:sarcoplasmic reticulum lumen"/>
    <property type="evidence" value="ECO:0007669"/>
    <property type="project" value="UniProtKB-SubCell"/>
</dbReference>
<dbReference type="Ensembl" id="ENSLBET00000019902.1">
    <property type="protein sequence ID" value="ENSLBEP00000018871.1"/>
    <property type="gene ID" value="ENSLBEG00000014490.1"/>
</dbReference>
<dbReference type="InParanoid" id="A0A3Q3FFC9"/>
<dbReference type="FunFam" id="2.60.120.200:FF:000122">
    <property type="entry name" value="Calreticulin 3"/>
    <property type="match status" value="1"/>
</dbReference>
<feature type="compositionally biased region" description="Acidic residues" evidence="20">
    <location>
        <begin position="382"/>
        <end position="414"/>
    </location>
</feature>
<keyword evidence="6" id="KW-0479">Metal-binding</keyword>
<dbReference type="GO" id="GO:0009986">
    <property type="term" value="C:cell surface"/>
    <property type="evidence" value="ECO:0007669"/>
    <property type="project" value="UniProtKB-SubCell"/>
</dbReference>
<dbReference type="CTD" id="30248"/>
<dbReference type="SUPFAM" id="SSF49899">
    <property type="entry name" value="Concanavalin A-like lectins/glucanases"/>
    <property type="match status" value="1"/>
</dbReference>
<dbReference type="InterPro" id="IPR013320">
    <property type="entry name" value="ConA-like_dom_sf"/>
</dbReference>
<dbReference type="GO" id="GO:0006457">
    <property type="term" value="P:protein folding"/>
    <property type="evidence" value="ECO:0007669"/>
    <property type="project" value="InterPro"/>
</dbReference>
<keyword evidence="13 18" id="KW-1015">Disulfide bond</keyword>
<evidence type="ECO:0000256" key="19">
    <source>
        <dbReference type="RuleBase" id="RU362126"/>
    </source>
</evidence>
<feature type="signal peptide" evidence="19">
    <location>
        <begin position="1"/>
        <end position="20"/>
    </location>
</feature>
<evidence type="ECO:0000256" key="14">
    <source>
        <dbReference type="ARBA" id="ARBA00023186"/>
    </source>
</evidence>
<feature type="binding site" evidence="17">
    <location>
        <position position="129"/>
    </location>
    <ligand>
        <name>an alpha-D-glucoside</name>
        <dbReference type="ChEBI" id="CHEBI:22390"/>
    </ligand>
</feature>
<feature type="compositionally biased region" description="Basic and acidic residues" evidence="20">
    <location>
        <begin position="208"/>
        <end position="236"/>
    </location>
</feature>